<reference evidence="2" key="1">
    <citation type="journal article" date="2024" name="Proc. Natl. Acad. Sci. U.S.A.">
        <title>Extraordinary preservation of gene collinearity over three hundred million years revealed in homosporous lycophytes.</title>
        <authorList>
            <person name="Li C."/>
            <person name="Wickell D."/>
            <person name="Kuo L.Y."/>
            <person name="Chen X."/>
            <person name="Nie B."/>
            <person name="Liao X."/>
            <person name="Peng D."/>
            <person name="Ji J."/>
            <person name="Jenkins J."/>
            <person name="Williams M."/>
            <person name="Shu S."/>
            <person name="Plott C."/>
            <person name="Barry K."/>
            <person name="Rajasekar S."/>
            <person name="Grimwood J."/>
            <person name="Han X."/>
            <person name="Sun S."/>
            <person name="Hou Z."/>
            <person name="He W."/>
            <person name="Dai G."/>
            <person name="Sun C."/>
            <person name="Schmutz J."/>
            <person name="Leebens-Mack J.H."/>
            <person name="Li F.W."/>
            <person name="Wang L."/>
        </authorList>
    </citation>
    <scope>NUCLEOTIDE SEQUENCE [LARGE SCALE GENOMIC DNA]</scope>
    <source>
        <strain evidence="2">cv. PW_Plant_1</strain>
    </source>
</reference>
<organism evidence="1 2">
    <name type="scientific">Diphasiastrum complanatum</name>
    <name type="common">Issler's clubmoss</name>
    <name type="synonym">Lycopodium complanatum</name>
    <dbReference type="NCBI Taxonomy" id="34168"/>
    <lineage>
        <taxon>Eukaryota</taxon>
        <taxon>Viridiplantae</taxon>
        <taxon>Streptophyta</taxon>
        <taxon>Embryophyta</taxon>
        <taxon>Tracheophyta</taxon>
        <taxon>Lycopodiopsida</taxon>
        <taxon>Lycopodiales</taxon>
        <taxon>Lycopodiaceae</taxon>
        <taxon>Lycopodioideae</taxon>
        <taxon>Diphasiastrum</taxon>
    </lineage>
</organism>
<evidence type="ECO:0000313" key="1">
    <source>
        <dbReference type="EMBL" id="KAJ7539440.1"/>
    </source>
</evidence>
<dbReference type="EMBL" id="CM055102">
    <property type="protein sequence ID" value="KAJ7539440.1"/>
    <property type="molecule type" value="Genomic_DNA"/>
</dbReference>
<accession>A0ACC2CBY4</accession>
<sequence length="423" mass="48562">MECSGSRGREFWILLSIFVRSLATSTPPALHTIERCVLPLLDRLDFLWDCTDLRALRTLIYHLELAGLQLPFHTRQALACELIRRALACESVSEARDCVDFAKIIVNHYFHAVVGAIEEAALPFANAKQDGSDSDHMLAVVEEEVCWYICEDSRLCEYIFEEKYDANGLDNNRIRLVLQKALRSRDSAFRHQVLRLVAACSFNSKSAFLRLAPIMETALYLEDFKAREYVLTVFMDVIYMHHHALKFEEIEHLLVPFLYSSTAKMQYAAVIGNGRLLLYNCFPEETEYLLSAMFERYVYEIPPQCSSLNESLEPVLKAMHIFFQDYSGGKDLHQDEIANTLVFMCLKKLDEGVVLINELRNLMHDSPNKKTEARKLRLAVRFGLSLCDNGLETVMASLAININSRFNNVMLLKEDCLSWFLLN</sequence>
<proteinExistence type="predicted"/>
<protein>
    <submittedName>
        <fullName evidence="1">Uncharacterized protein</fullName>
    </submittedName>
</protein>
<name>A0ACC2CBY4_DIPCM</name>
<dbReference type="Proteomes" id="UP001162992">
    <property type="component" value="Chromosome 11"/>
</dbReference>
<comment type="caution">
    <text evidence="1">The sequence shown here is derived from an EMBL/GenBank/DDBJ whole genome shotgun (WGS) entry which is preliminary data.</text>
</comment>
<keyword evidence="2" id="KW-1185">Reference proteome</keyword>
<gene>
    <name evidence="1" type="ORF">O6H91_11G092800</name>
</gene>
<evidence type="ECO:0000313" key="2">
    <source>
        <dbReference type="Proteomes" id="UP001162992"/>
    </source>
</evidence>